<dbReference type="PANTHER" id="PTHR12289:SF41">
    <property type="entry name" value="FAILED AXON CONNECTIONS-RELATED"/>
    <property type="match status" value="1"/>
</dbReference>
<keyword evidence="5" id="KW-0496">Mitochondrion</keyword>
<dbReference type="GO" id="GO:0001401">
    <property type="term" value="C:SAM complex"/>
    <property type="evidence" value="ECO:0007669"/>
    <property type="project" value="InterPro"/>
</dbReference>
<dbReference type="Proteomes" id="UP000053342">
    <property type="component" value="Unassembled WGS sequence"/>
</dbReference>
<dbReference type="GeneID" id="27362758"/>
<dbReference type="PANTHER" id="PTHR12289">
    <property type="entry name" value="METAXIN RELATED"/>
    <property type="match status" value="1"/>
</dbReference>
<dbReference type="InterPro" id="IPR019564">
    <property type="entry name" value="Sam37/metaxin_N"/>
</dbReference>
<keyword evidence="11" id="KW-1185">Reference proteome</keyword>
<evidence type="ECO:0000313" key="10">
    <source>
        <dbReference type="EMBL" id="KIW37055.1"/>
    </source>
</evidence>
<dbReference type="RefSeq" id="XP_016257271.1">
    <property type="nucleotide sequence ID" value="XM_016412257.1"/>
</dbReference>
<keyword evidence="7" id="KW-0812">Transmembrane</keyword>
<sequence>MVLELHVWGPAFDLPSIDGQCLATIYYLRKVLGAPGKAWVLVQSGEPRVSPFRELPVLKHEETWVAGFGNIVSYLRDVSEGRWDLDQRLSDTQRADCAAFSSFVESRGQPLLDLSLYVSSDNYFNTTRPALAQILPWPNSWVLPHQLRERAKKRSDHLGLSSLDLDNAQEDQKEDAGLAAHIPKSLRKPKQTVTSLLGRSTQRNKFRLDAVTAEFLEPLAEMLGDKEFLLAGQESSLDCLILGYLALMQRPRMPQAWIRDTLRTKHASLGRWAEDHIHQVFGESALESTSVSHRQKDRSIVQVVQSIVEVFIGSMPVIGGGYTVSEISPGDEKGLARYKQKQVRLAKLQRRRDMYVQMLASTIATTGLVGWLWYKGVMLVPHRAPKGRSFGPAGSLFGLT</sequence>
<evidence type="ECO:0000256" key="1">
    <source>
        <dbReference type="ARBA" id="ARBA00004294"/>
    </source>
</evidence>
<proteinExistence type="predicted"/>
<dbReference type="Pfam" id="PF10568">
    <property type="entry name" value="Tom37"/>
    <property type="match status" value="1"/>
</dbReference>
<feature type="transmembrane region" description="Helical" evidence="7">
    <location>
        <begin position="354"/>
        <end position="374"/>
    </location>
</feature>
<evidence type="ECO:0000256" key="7">
    <source>
        <dbReference type="SAM" id="Phobius"/>
    </source>
</evidence>
<dbReference type="Pfam" id="PF17171">
    <property type="entry name" value="GST_C_6"/>
    <property type="match status" value="1"/>
</dbReference>
<dbReference type="EMBL" id="KN847346">
    <property type="protein sequence ID" value="KIW37055.1"/>
    <property type="molecule type" value="Genomic_DNA"/>
</dbReference>
<protein>
    <recommendedName>
        <fullName evidence="12">Mitochondrial outer membrane transport complex Sam37/metaxin N-terminal domain-containing protein</fullName>
    </recommendedName>
</protein>
<comment type="subcellular location">
    <subcellularLocation>
        <location evidence="1">Mitochondrion outer membrane</location>
    </subcellularLocation>
</comment>
<evidence type="ECO:0000313" key="11">
    <source>
        <dbReference type="Proteomes" id="UP000053342"/>
    </source>
</evidence>
<dbReference type="HOGENOM" id="CLU_032751_0_1_1"/>
<evidence type="ECO:0000256" key="3">
    <source>
        <dbReference type="ARBA" id="ARBA00022787"/>
    </source>
</evidence>
<feature type="domain" description="Metaxin glutathione S-transferase" evidence="9">
    <location>
        <begin position="216"/>
        <end position="274"/>
    </location>
</feature>
<evidence type="ECO:0000256" key="6">
    <source>
        <dbReference type="ARBA" id="ARBA00023136"/>
    </source>
</evidence>
<accession>A0A0D2D423</accession>
<keyword evidence="2" id="KW-0813">Transport</keyword>
<dbReference type="InterPro" id="IPR033468">
    <property type="entry name" value="Metaxin_GST"/>
</dbReference>
<evidence type="ECO:0008006" key="12">
    <source>
        <dbReference type="Google" id="ProtNLM"/>
    </source>
</evidence>
<keyword evidence="4" id="KW-0653">Protein transport</keyword>
<dbReference type="GO" id="GO:0007005">
    <property type="term" value="P:mitochondrion organization"/>
    <property type="evidence" value="ECO:0007669"/>
    <property type="project" value="TreeGrafter"/>
</dbReference>
<gene>
    <name evidence="10" type="ORF">PV06_10684</name>
</gene>
<evidence type="ECO:0000259" key="8">
    <source>
        <dbReference type="Pfam" id="PF10568"/>
    </source>
</evidence>
<dbReference type="VEuPathDB" id="FungiDB:PV06_10684"/>
<keyword evidence="7" id="KW-1133">Transmembrane helix</keyword>
<organism evidence="10 11">
    <name type="scientific">Exophiala oligosperma</name>
    <dbReference type="NCBI Taxonomy" id="215243"/>
    <lineage>
        <taxon>Eukaryota</taxon>
        <taxon>Fungi</taxon>
        <taxon>Dikarya</taxon>
        <taxon>Ascomycota</taxon>
        <taxon>Pezizomycotina</taxon>
        <taxon>Eurotiomycetes</taxon>
        <taxon>Chaetothyriomycetidae</taxon>
        <taxon>Chaetothyriales</taxon>
        <taxon>Herpotrichiellaceae</taxon>
        <taxon>Exophiala</taxon>
    </lineage>
</organism>
<evidence type="ECO:0000256" key="5">
    <source>
        <dbReference type="ARBA" id="ARBA00023128"/>
    </source>
</evidence>
<feature type="domain" description="Mitochondrial outer membrane transport complex Sam37/metaxin N-terminal" evidence="8">
    <location>
        <begin position="21"/>
        <end position="148"/>
    </location>
</feature>
<evidence type="ECO:0000256" key="2">
    <source>
        <dbReference type="ARBA" id="ARBA00022448"/>
    </source>
</evidence>
<evidence type="ECO:0000256" key="4">
    <source>
        <dbReference type="ARBA" id="ARBA00022927"/>
    </source>
</evidence>
<dbReference type="AlphaFoldDB" id="A0A0D2D423"/>
<keyword evidence="6 7" id="KW-0472">Membrane</keyword>
<dbReference type="CDD" id="cd03078">
    <property type="entry name" value="GST_N_Metaxin1_like"/>
    <property type="match status" value="1"/>
</dbReference>
<dbReference type="InterPro" id="IPR050931">
    <property type="entry name" value="Mito_Protein_Transport_Metaxin"/>
</dbReference>
<dbReference type="OrthoDB" id="5835136at2759"/>
<evidence type="ECO:0000259" key="9">
    <source>
        <dbReference type="Pfam" id="PF17171"/>
    </source>
</evidence>
<keyword evidence="3" id="KW-1000">Mitochondrion outer membrane</keyword>
<dbReference type="STRING" id="215243.A0A0D2D423"/>
<reference evidence="10 11" key="1">
    <citation type="submission" date="2015-01" db="EMBL/GenBank/DDBJ databases">
        <title>The Genome Sequence of Exophiala oligosperma CBS72588.</title>
        <authorList>
            <consortium name="The Broad Institute Genomics Platform"/>
            <person name="Cuomo C."/>
            <person name="de Hoog S."/>
            <person name="Gorbushina A."/>
            <person name="Stielow B."/>
            <person name="Teixiera M."/>
            <person name="Abouelleil A."/>
            <person name="Chapman S.B."/>
            <person name="Priest M."/>
            <person name="Young S.K."/>
            <person name="Wortman J."/>
            <person name="Nusbaum C."/>
            <person name="Birren B."/>
        </authorList>
    </citation>
    <scope>NUCLEOTIDE SEQUENCE [LARGE SCALE GENOMIC DNA]</scope>
    <source>
        <strain evidence="10 11">CBS 72588</strain>
    </source>
</reference>
<dbReference type="GO" id="GO:0015031">
    <property type="term" value="P:protein transport"/>
    <property type="evidence" value="ECO:0007669"/>
    <property type="project" value="UniProtKB-KW"/>
</dbReference>
<name>A0A0D2D423_9EURO</name>